<comment type="caution">
    <text evidence="2">The sequence shown here is derived from an EMBL/GenBank/DDBJ whole genome shotgun (WGS) entry which is preliminary data.</text>
</comment>
<sequence>LLCYCCCCGVQACGSSGAKSCHAATRSAVAYLTPHGSGYNVFGMISLEQSGANLVISGNVTGLNASQQYGFHIHESGDLSTGCGGALGHYNPYGKDHGAPTDSDRHVGDFGNIVGGSDGVTRVSITDSVASLVNTESVLGRSIVIHAGVDDLGRGGHPSSKTTGNAGARMACGVIGVK</sequence>
<dbReference type="GO" id="GO:0005507">
    <property type="term" value="F:copper ion binding"/>
    <property type="evidence" value="ECO:0007669"/>
    <property type="project" value="InterPro"/>
</dbReference>
<name>A0A267G030_9PLAT</name>
<feature type="domain" description="Superoxide dismutase copper/zinc binding" evidence="1">
    <location>
        <begin position="42"/>
        <end position="175"/>
    </location>
</feature>
<dbReference type="STRING" id="282301.A0A267G030"/>
<gene>
    <name evidence="2" type="ORF">BOX15_Mlig014161g2</name>
</gene>
<feature type="non-terminal residue" evidence="2">
    <location>
        <position position="1"/>
    </location>
</feature>
<evidence type="ECO:0000313" key="3">
    <source>
        <dbReference type="Proteomes" id="UP000215902"/>
    </source>
</evidence>
<dbReference type="AlphaFoldDB" id="A0A267G030"/>
<evidence type="ECO:0000259" key="1">
    <source>
        <dbReference type="Pfam" id="PF00080"/>
    </source>
</evidence>
<dbReference type="PROSITE" id="PS00332">
    <property type="entry name" value="SOD_CU_ZN_2"/>
    <property type="match status" value="1"/>
</dbReference>
<dbReference type="PRINTS" id="PR00068">
    <property type="entry name" value="CUZNDISMTASE"/>
</dbReference>
<evidence type="ECO:0000313" key="2">
    <source>
        <dbReference type="EMBL" id="PAA79326.1"/>
    </source>
</evidence>
<reference evidence="2 3" key="1">
    <citation type="submission" date="2017-06" db="EMBL/GenBank/DDBJ databases">
        <title>A platform for efficient transgenesis in Macrostomum lignano, a flatworm model organism for stem cell research.</title>
        <authorList>
            <person name="Berezikov E."/>
        </authorList>
    </citation>
    <scope>NUCLEOTIDE SEQUENCE [LARGE SCALE GENOMIC DNA]</scope>
    <source>
        <strain evidence="2">DV1</strain>
        <tissue evidence="2">Whole organism</tissue>
    </source>
</reference>
<keyword evidence="3" id="KW-1185">Reference proteome</keyword>
<dbReference type="EMBL" id="NIVC01000640">
    <property type="protein sequence ID" value="PAA79326.1"/>
    <property type="molecule type" value="Genomic_DNA"/>
</dbReference>
<dbReference type="InterPro" id="IPR018152">
    <property type="entry name" value="SOD_Cu/Zn_BS"/>
</dbReference>
<dbReference type="Pfam" id="PF00080">
    <property type="entry name" value="Sod_Cu"/>
    <property type="match status" value="1"/>
</dbReference>
<dbReference type="InterPro" id="IPR036423">
    <property type="entry name" value="SOD-like_Cu/Zn_dom_sf"/>
</dbReference>
<dbReference type="PROSITE" id="PS00087">
    <property type="entry name" value="SOD_CU_ZN_1"/>
    <property type="match status" value="1"/>
</dbReference>
<proteinExistence type="predicted"/>
<dbReference type="InterPro" id="IPR024134">
    <property type="entry name" value="SOD_Cu/Zn_/chaperone"/>
</dbReference>
<dbReference type="OrthoDB" id="2015551at2759"/>
<dbReference type="Proteomes" id="UP000215902">
    <property type="component" value="Unassembled WGS sequence"/>
</dbReference>
<organism evidence="2 3">
    <name type="scientific">Macrostomum lignano</name>
    <dbReference type="NCBI Taxonomy" id="282301"/>
    <lineage>
        <taxon>Eukaryota</taxon>
        <taxon>Metazoa</taxon>
        <taxon>Spiralia</taxon>
        <taxon>Lophotrochozoa</taxon>
        <taxon>Platyhelminthes</taxon>
        <taxon>Rhabditophora</taxon>
        <taxon>Macrostomorpha</taxon>
        <taxon>Macrostomida</taxon>
        <taxon>Macrostomidae</taxon>
        <taxon>Macrostomum</taxon>
    </lineage>
</organism>
<dbReference type="SUPFAM" id="SSF49329">
    <property type="entry name" value="Cu,Zn superoxide dismutase-like"/>
    <property type="match status" value="1"/>
</dbReference>
<dbReference type="InterPro" id="IPR001424">
    <property type="entry name" value="SOD_Cu_Zn_dom"/>
</dbReference>
<accession>A0A267G030</accession>
<protein>
    <recommendedName>
        <fullName evidence="1">Superoxide dismutase copper/zinc binding domain-containing protein</fullName>
    </recommendedName>
</protein>
<dbReference type="Gene3D" id="2.60.40.200">
    <property type="entry name" value="Superoxide dismutase, copper/zinc binding domain"/>
    <property type="match status" value="1"/>
</dbReference>
<dbReference type="PANTHER" id="PTHR10003">
    <property type="entry name" value="SUPEROXIDE DISMUTASE CU-ZN -RELATED"/>
    <property type="match status" value="1"/>
</dbReference>
<dbReference type="GO" id="GO:0006801">
    <property type="term" value="P:superoxide metabolic process"/>
    <property type="evidence" value="ECO:0007669"/>
    <property type="project" value="InterPro"/>
</dbReference>
<dbReference type="CDD" id="cd00305">
    <property type="entry name" value="Cu-Zn_Superoxide_Dismutase"/>
    <property type="match status" value="1"/>
</dbReference>